<dbReference type="InterPro" id="IPR036866">
    <property type="entry name" value="RibonucZ/Hydroxyglut_hydro"/>
</dbReference>
<organism evidence="6 7">
    <name type="scientific">Prosthecobacter vanneervenii</name>
    <dbReference type="NCBI Taxonomy" id="48466"/>
    <lineage>
        <taxon>Bacteria</taxon>
        <taxon>Pseudomonadati</taxon>
        <taxon>Verrucomicrobiota</taxon>
        <taxon>Verrucomicrobiia</taxon>
        <taxon>Verrucomicrobiales</taxon>
        <taxon>Verrucomicrobiaceae</taxon>
        <taxon>Prosthecobacter</taxon>
    </lineage>
</organism>
<keyword evidence="3 6" id="KW-0378">Hydrolase</keyword>
<protein>
    <submittedName>
        <fullName evidence="6">Glyoxylase-like metal-dependent hydrolase (Beta-lactamase superfamily II)</fullName>
    </submittedName>
</protein>
<dbReference type="PANTHER" id="PTHR46233:SF3">
    <property type="entry name" value="HYDROXYACYLGLUTATHIONE HYDROLASE GLOC"/>
    <property type="match status" value="1"/>
</dbReference>
<proteinExistence type="predicted"/>
<keyword evidence="2" id="KW-0479">Metal-binding</keyword>
<dbReference type="Proteomes" id="UP000590740">
    <property type="component" value="Unassembled WGS sequence"/>
</dbReference>
<gene>
    <name evidence="6" type="ORF">HNQ65_002527</name>
</gene>
<keyword evidence="7" id="KW-1185">Reference proteome</keyword>
<dbReference type="EMBL" id="JACHIG010000005">
    <property type="protein sequence ID" value="MBB5032944.1"/>
    <property type="molecule type" value="Genomic_DNA"/>
</dbReference>
<reference evidence="6 7" key="1">
    <citation type="submission" date="2020-08" db="EMBL/GenBank/DDBJ databases">
        <title>Genomic Encyclopedia of Type Strains, Phase IV (KMG-IV): sequencing the most valuable type-strain genomes for metagenomic binning, comparative biology and taxonomic classification.</title>
        <authorList>
            <person name="Goeker M."/>
        </authorList>
    </citation>
    <scope>NUCLEOTIDE SEQUENCE [LARGE SCALE GENOMIC DNA]</scope>
    <source>
        <strain evidence="6 7">DSM 12252</strain>
    </source>
</reference>
<dbReference type="Gene3D" id="3.60.15.10">
    <property type="entry name" value="Ribonuclease Z/Hydroxyacylglutathione hydrolase-like"/>
    <property type="match status" value="1"/>
</dbReference>
<dbReference type="GO" id="GO:0016787">
    <property type="term" value="F:hydrolase activity"/>
    <property type="evidence" value="ECO:0007669"/>
    <property type="project" value="UniProtKB-KW"/>
</dbReference>
<evidence type="ECO:0000313" key="7">
    <source>
        <dbReference type="Proteomes" id="UP000590740"/>
    </source>
</evidence>
<dbReference type="SUPFAM" id="SSF56281">
    <property type="entry name" value="Metallo-hydrolase/oxidoreductase"/>
    <property type="match status" value="1"/>
</dbReference>
<evidence type="ECO:0000256" key="2">
    <source>
        <dbReference type="ARBA" id="ARBA00022723"/>
    </source>
</evidence>
<evidence type="ECO:0000313" key="6">
    <source>
        <dbReference type="EMBL" id="MBB5032944.1"/>
    </source>
</evidence>
<dbReference type="SMART" id="SM00849">
    <property type="entry name" value="Lactamase_B"/>
    <property type="match status" value="1"/>
</dbReference>
<keyword evidence="4" id="KW-0862">Zinc</keyword>
<evidence type="ECO:0000256" key="4">
    <source>
        <dbReference type="ARBA" id="ARBA00022833"/>
    </source>
</evidence>
<name>A0A7W8DK80_9BACT</name>
<dbReference type="InterPro" id="IPR001279">
    <property type="entry name" value="Metallo-B-lactamas"/>
</dbReference>
<dbReference type="Pfam" id="PF00753">
    <property type="entry name" value="Lactamase_B"/>
    <property type="match status" value="1"/>
</dbReference>
<evidence type="ECO:0000256" key="3">
    <source>
        <dbReference type="ARBA" id="ARBA00022801"/>
    </source>
</evidence>
<dbReference type="AlphaFoldDB" id="A0A7W8DK80"/>
<feature type="domain" description="Metallo-beta-lactamase" evidence="5">
    <location>
        <begin position="94"/>
        <end position="254"/>
    </location>
</feature>
<dbReference type="InterPro" id="IPR051453">
    <property type="entry name" value="MBL_Glyoxalase_II"/>
</dbReference>
<sequence length="274" mass="29509">MQIPLEDLFNDVIAKSMRGQGISDADLAALSGISAEEIAEAKNGKVDDRVLRKIAPHLHLDGLSLVAMAHNEWRPLPVTLTGVEQFNTPYHDMTVNSYLVWDSETKNAVAFDTGADAGPMIDFIQRKGLNLSLIFITHTHTDHIADLARLSADGAVTVFVNEAESCPGAKTFKLGDTDSWESGGLRIEPRSTRGHSKGGITYVVTGLKRTVAVVGDALFASSMGGGMVSYADALATNRKEIFSLPDNTVICPGHGPMTTVGEEKAHNPFYPEFK</sequence>
<evidence type="ECO:0000259" key="5">
    <source>
        <dbReference type="SMART" id="SM00849"/>
    </source>
</evidence>
<dbReference type="RefSeq" id="WP_184339873.1">
    <property type="nucleotide sequence ID" value="NZ_JACHIG010000005.1"/>
</dbReference>
<dbReference type="PANTHER" id="PTHR46233">
    <property type="entry name" value="HYDROXYACYLGLUTATHIONE HYDROLASE GLOC"/>
    <property type="match status" value="1"/>
</dbReference>
<comment type="caution">
    <text evidence="6">The sequence shown here is derived from an EMBL/GenBank/DDBJ whole genome shotgun (WGS) entry which is preliminary data.</text>
</comment>
<accession>A0A7W8DK80</accession>
<evidence type="ECO:0000256" key="1">
    <source>
        <dbReference type="ARBA" id="ARBA00001947"/>
    </source>
</evidence>
<dbReference type="GO" id="GO:0046872">
    <property type="term" value="F:metal ion binding"/>
    <property type="evidence" value="ECO:0007669"/>
    <property type="project" value="UniProtKB-KW"/>
</dbReference>
<comment type="cofactor">
    <cofactor evidence="1">
        <name>Zn(2+)</name>
        <dbReference type="ChEBI" id="CHEBI:29105"/>
    </cofactor>
</comment>